<reference evidence="6 7" key="1">
    <citation type="submission" date="2019-03" db="EMBL/GenBank/DDBJ databases">
        <title>Single cell metagenomics reveals metabolic interactions within the superorganism composed of flagellate Streblomastix strix and complex community of Bacteroidetes bacteria on its surface.</title>
        <authorList>
            <person name="Treitli S.C."/>
            <person name="Kolisko M."/>
            <person name="Husnik F."/>
            <person name="Keeling P."/>
            <person name="Hampl V."/>
        </authorList>
    </citation>
    <scope>NUCLEOTIDE SEQUENCE [LARGE SCALE GENOMIC DNA]</scope>
    <source>
        <strain evidence="6">ST1C</strain>
    </source>
</reference>
<gene>
    <name evidence="6" type="ORF">EZS28_020356</name>
</gene>
<keyword evidence="1 4" id="KW-0732">Signal</keyword>
<feature type="chain" id="PRO_5023900063" description="NOMO-like N-terminal beta-sandwich domain-containing protein" evidence="4">
    <location>
        <begin position="16"/>
        <end position="1772"/>
    </location>
</feature>
<feature type="compositionally biased region" description="Basic and acidic residues" evidence="2">
    <location>
        <begin position="1105"/>
        <end position="1115"/>
    </location>
</feature>
<sequence>IEMLIFILLFQILSADEILGCGGYVRLSNELSNVDKASLEFTTISVTIFNSGGLKIFTNTLALQRSAGYFFLPTTEQGDFTVRVIDSRGIFSFTPSEVNVTITNGKCNEEKDIIFLISGFKVSGSVIDPRTSTPLKNVLIFCSRADNTQQTAPLIAKTNELGFAFEKLVPGKYVFEARQEGVEFSPDTVIKDIGPGSDFTFPGLFRAEKFILEGKISSKIGFISSLRLSLYPIDGEIVVAAREGTLTDNQVSNIVYNEEPLRTVDVESDLQFSFGFVPSGSYLIIPEPVDLKKNPTSIPYSLQPSHIFVQVNNQQVTLNNQDPNSLSVTGVLKQFHVTNPIGDILPSVVFTPAEDKLGNTSEINQLQSNKNKKPNKKSEKNAEKLKEQEKEKQKERDLERIRLTRISDDRGLVSFECKAGDEMKEYIPNKDGYQFSKFYPCQNERVVTSSEGSKTIQTFSATSVSVSGQVKVPILGSSAKQGRNFQRYVEIKQIEYPEKEINKKKPHAFNKLNQSITITTNITDGTFTTFLPPGRFIVSPQLSKDEEEIGIKFANSEIEFEVGGIPIDGKDENEQESSTEQKEKEIDIISTKKDIQKMKIVFEQASFIIKGTVSLLADGLADDIKTLTKIFITLKQKSKQSFPSSQSLTDRIEKAPLAFKENKIREKDGVLFRIFEYVFKTDKAKDVELSIIGNWIIWEQDKLNLQLSELQKIENKENKEKINETIFIFTTNPFIQQGYKAKIEANTAVKTISLKYVKSHNLEETINNKQELGEIINPNKIDGTSFHFSLPALGWYKLSINEDDQQKKGTKNQSIIFKDLPQYIHTDNMTNQTQQQQQQQESKPLIISHTSLLTFTLPQPLYLVEGQVRVTKLKQNDWIPFPENIKLEYQISNQLTLQQQNQSQIKQVSTQKGKEKQKKEENLNENNKKIINAYKIEKGQFGNNKNLDNSNIILEQLYQYSFYADGTDTIHITLKTRQDYANVISSDFIEPNSDVSHKQLENKEQLPLLKFIGKQQITLSVSEYLKQRFEESKKKDKQDYREDEALIQLGYFKGELAGLLEGRVDAHVEDVKVCLTLSDQIIESNISSSKQQQSNAKQPNTKQSNNDEKDKDKIDTQSFCTQTNKEGYFSFYPIWGKEEEDLIEFGYSHLTLNKEGYEIKQKIKKEEKDGLEQEKIGLIYEAKKLTYLRITVVDEYHHTKLLEQKYYKSNTSSSQSDAIPNLLVSVSTESGFRSNKKTDSAGRALFYNLPEGDIFVQPITNDYDCDPLGVMVTLKAASDDAEIDEQKELDFVEEDKNKKKKNSPQGKEKQENGQPGADFMIKCKQTRFSAFGRIEVVSALFETGSQSRLKIGSLSKQPPQQNFRQLSGLKHLPQISVSDGETKKLISIIQIQPDGTFIVPGLIPSQNVILTPGFALATSVQGNIGAEDLGSGSDKELPSFSFVPSQITFQMPEYGDLVGYEQSGTSKKSKDKEKKAKGKGLLNFLCLPALTTGELSGSVEIDISSIVSQQSSSSPSSGLRQTGSKSRRRKSAYNILNSGSMAKNIEKKDTVDLFRQLADAQLQFELTPSQLDSSINIGSDSSNSQNLNTPITFTRPLSYKPPPFFITDIPTGSYVLSVKCPNRNGLKCISAPVSLTFAPSTAQVALGQSNPESVSLFQHVALRINVVQSKTASSVTDAATAQSLFTSTSSFASSNKANSSQKFGRSTFSSFIRSFIGEDATLLGIADLIIILCIVIVVALVVFTILGIELSEPLTKLLAPLRTSVFGKAKDK</sequence>
<keyword evidence="3" id="KW-1133">Transmembrane helix</keyword>
<feature type="compositionally biased region" description="Basic and acidic residues" evidence="2">
    <location>
        <begin position="376"/>
        <end position="396"/>
    </location>
</feature>
<comment type="caution">
    <text evidence="6">The sequence shown here is derived from an EMBL/GenBank/DDBJ whole genome shotgun (WGS) entry which is preliminary data.</text>
</comment>
<evidence type="ECO:0000256" key="3">
    <source>
        <dbReference type="SAM" id="Phobius"/>
    </source>
</evidence>
<name>A0A5J4VP14_9EUKA</name>
<keyword evidence="3" id="KW-0472">Membrane</keyword>
<organism evidence="6 7">
    <name type="scientific">Streblomastix strix</name>
    <dbReference type="NCBI Taxonomy" id="222440"/>
    <lineage>
        <taxon>Eukaryota</taxon>
        <taxon>Metamonada</taxon>
        <taxon>Preaxostyla</taxon>
        <taxon>Oxymonadida</taxon>
        <taxon>Streblomastigidae</taxon>
        <taxon>Streblomastix</taxon>
    </lineage>
</organism>
<evidence type="ECO:0000256" key="2">
    <source>
        <dbReference type="SAM" id="MobiDB-lite"/>
    </source>
</evidence>
<dbReference type="PANTHER" id="PTHR23303">
    <property type="entry name" value="CARBOXYPEPTIDASE REGULATORY REGION-CONTAINING"/>
    <property type="match status" value="1"/>
</dbReference>
<feature type="region of interest" description="Disordered" evidence="2">
    <location>
        <begin position="1507"/>
        <end position="1533"/>
    </location>
</feature>
<protein>
    <recommendedName>
        <fullName evidence="5">NOMO-like N-terminal beta-sandwich domain-containing protein</fullName>
    </recommendedName>
</protein>
<feature type="compositionally biased region" description="Basic and acidic residues" evidence="2">
    <location>
        <begin position="1287"/>
        <end position="1297"/>
    </location>
</feature>
<evidence type="ECO:0000313" key="6">
    <source>
        <dbReference type="EMBL" id="KAA6384116.1"/>
    </source>
</evidence>
<dbReference type="Proteomes" id="UP000324800">
    <property type="component" value="Unassembled WGS sequence"/>
</dbReference>
<dbReference type="OrthoDB" id="10263633at2759"/>
<feature type="compositionally biased region" description="Low complexity" evidence="2">
    <location>
        <begin position="1086"/>
        <end position="1098"/>
    </location>
</feature>
<feature type="region of interest" description="Disordered" evidence="2">
    <location>
        <begin position="360"/>
        <end position="396"/>
    </location>
</feature>
<dbReference type="GO" id="GO:0005789">
    <property type="term" value="C:endoplasmic reticulum membrane"/>
    <property type="evidence" value="ECO:0007669"/>
    <property type="project" value="TreeGrafter"/>
</dbReference>
<feature type="domain" description="NOMO-like N-terminal beta-sandwich" evidence="5">
    <location>
        <begin position="36"/>
        <end position="115"/>
    </location>
</feature>
<feature type="region of interest" description="Disordered" evidence="2">
    <location>
        <begin position="1287"/>
        <end position="1317"/>
    </location>
</feature>
<evidence type="ECO:0000256" key="1">
    <source>
        <dbReference type="ARBA" id="ARBA00022729"/>
    </source>
</evidence>
<evidence type="ECO:0000256" key="4">
    <source>
        <dbReference type="SAM" id="SignalP"/>
    </source>
</evidence>
<evidence type="ECO:0000313" key="7">
    <source>
        <dbReference type="Proteomes" id="UP000324800"/>
    </source>
</evidence>
<feature type="region of interest" description="Disordered" evidence="2">
    <location>
        <begin position="1086"/>
        <end position="1117"/>
    </location>
</feature>
<feature type="transmembrane region" description="Helical" evidence="3">
    <location>
        <begin position="1722"/>
        <end position="1748"/>
    </location>
</feature>
<keyword evidence="3" id="KW-0812">Transmembrane</keyword>
<feature type="non-terminal residue" evidence="6">
    <location>
        <position position="1"/>
    </location>
</feature>
<feature type="compositionally biased region" description="Low complexity" evidence="2">
    <location>
        <begin position="1507"/>
        <end position="1524"/>
    </location>
</feature>
<dbReference type="InterPro" id="IPR055075">
    <property type="entry name" value="NOMO-like_N"/>
</dbReference>
<feature type="signal peptide" evidence="4">
    <location>
        <begin position="1"/>
        <end position="15"/>
    </location>
</feature>
<dbReference type="EMBL" id="SNRW01005910">
    <property type="protein sequence ID" value="KAA6384116.1"/>
    <property type="molecule type" value="Genomic_DNA"/>
</dbReference>
<proteinExistence type="predicted"/>
<accession>A0A5J4VP14</accession>
<dbReference type="PANTHER" id="PTHR23303:SF14">
    <property type="entry name" value="BOS COMPLEX SUBUNIT NOMO1-RELATED"/>
    <property type="match status" value="1"/>
</dbReference>
<dbReference type="Pfam" id="PF22898">
    <property type="entry name" value="NOMO1-like_1st"/>
    <property type="match status" value="1"/>
</dbReference>
<evidence type="ECO:0000259" key="5">
    <source>
        <dbReference type="Pfam" id="PF22898"/>
    </source>
</evidence>
<dbReference type="InterPro" id="IPR051417">
    <property type="entry name" value="SDr/BOS_complex"/>
</dbReference>